<comment type="caution">
    <text evidence="3">The sequence shown here is derived from an EMBL/GenBank/DDBJ whole genome shotgun (WGS) entry which is preliminary data.</text>
</comment>
<dbReference type="CDD" id="cd00085">
    <property type="entry name" value="HNHc"/>
    <property type="match status" value="1"/>
</dbReference>
<dbReference type="OrthoDB" id="3261064at2"/>
<keyword evidence="3" id="KW-0378">Hydrolase</keyword>
<gene>
    <name evidence="3" type="ORF">E1269_12790</name>
</gene>
<keyword evidence="4" id="KW-1185">Reference proteome</keyword>
<feature type="domain" description="DUF222" evidence="2">
    <location>
        <begin position="5"/>
        <end position="222"/>
    </location>
</feature>
<dbReference type="AlphaFoldDB" id="A0A4R5DDD1"/>
<protein>
    <submittedName>
        <fullName evidence="3">HNH endonuclease</fullName>
    </submittedName>
</protein>
<accession>A0A4R5DDD1</accession>
<sequence>MLPVAPGLDSVMLRRRITQLLHELAPVSTQQRCQAARERRDVTITAAPDAMAYLEAHLPAEDAIAVKTVLDAAAHGLKRHDIAAGHQPRTAAQRRADALAALAWTTLHTQTIAPAGSDHAADTGTGAGAGRGGAAPIPLASAQGRPVTVHVTFPLRSLIGLTDEPGHLDGYGPIPAHTAGHLAAAGIWQWVRTHPATGQVLDHGRMRYRPTQSLIDHVVLRDRTCRTPGCHRSAIGCDIDHRVAHGAGGPTSACNCQPLCRHHHLLKHHTGYAITRLPTATTRWTSPTGHTYDKP</sequence>
<evidence type="ECO:0000259" key="2">
    <source>
        <dbReference type="Pfam" id="PF02720"/>
    </source>
</evidence>
<dbReference type="GO" id="GO:0004519">
    <property type="term" value="F:endonuclease activity"/>
    <property type="evidence" value="ECO:0007669"/>
    <property type="project" value="UniProtKB-KW"/>
</dbReference>
<dbReference type="Pfam" id="PF02720">
    <property type="entry name" value="DUF222"/>
    <property type="match status" value="1"/>
</dbReference>
<feature type="non-terminal residue" evidence="3">
    <location>
        <position position="295"/>
    </location>
</feature>
<keyword evidence="3" id="KW-0540">Nuclease</keyword>
<evidence type="ECO:0000313" key="4">
    <source>
        <dbReference type="Proteomes" id="UP000294739"/>
    </source>
</evidence>
<reference evidence="3 4" key="1">
    <citation type="submission" date="2019-03" db="EMBL/GenBank/DDBJ databases">
        <title>Draft genome sequences of novel Actinobacteria.</title>
        <authorList>
            <person name="Sahin N."/>
            <person name="Ay H."/>
            <person name="Saygin H."/>
        </authorList>
    </citation>
    <scope>NUCLEOTIDE SEQUENCE [LARGE SCALE GENOMIC DNA]</scope>
    <source>
        <strain evidence="3 4">5K138</strain>
    </source>
</reference>
<dbReference type="InParanoid" id="A0A4R5DDD1"/>
<dbReference type="Proteomes" id="UP000294739">
    <property type="component" value="Unassembled WGS sequence"/>
</dbReference>
<feature type="compositionally biased region" description="Low complexity" evidence="1">
    <location>
        <begin position="115"/>
        <end position="124"/>
    </location>
</feature>
<dbReference type="InterPro" id="IPR003870">
    <property type="entry name" value="DUF222"/>
</dbReference>
<dbReference type="InterPro" id="IPR003615">
    <property type="entry name" value="HNH_nuc"/>
</dbReference>
<name>A0A4R5DDD1_9ACTN</name>
<evidence type="ECO:0000313" key="3">
    <source>
        <dbReference type="EMBL" id="TDE09851.1"/>
    </source>
</evidence>
<keyword evidence="3" id="KW-0255">Endonuclease</keyword>
<dbReference type="EMBL" id="SMKZ01000016">
    <property type="protein sequence ID" value="TDE09851.1"/>
    <property type="molecule type" value="Genomic_DNA"/>
</dbReference>
<organism evidence="3 4">
    <name type="scientific">Jiangella asiatica</name>
    <dbReference type="NCBI Taxonomy" id="2530372"/>
    <lineage>
        <taxon>Bacteria</taxon>
        <taxon>Bacillati</taxon>
        <taxon>Actinomycetota</taxon>
        <taxon>Actinomycetes</taxon>
        <taxon>Jiangellales</taxon>
        <taxon>Jiangellaceae</taxon>
        <taxon>Jiangella</taxon>
    </lineage>
</organism>
<feature type="region of interest" description="Disordered" evidence="1">
    <location>
        <begin position="115"/>
        <end position="135"/>
    </location>
</feature>
<proteinExistence type="predicted"/>
<evidence type="ECO:0000256" key="1">
    <source>
        <dbReference type="SAM" id="MobiDB-lite"/>
    </source>
</evidence>